<dbReference type="InterPro" id="IPR013078">
    <property type="entry name" value="His_Pase_superF_clade-1"/>
</dbReference>
<dbReference type="SUPFAM" id="SSF53254">
    <property type="entry name" value="Phosphoglycerate mutase-like"/>
    <property type="match status" value="1"/>
</dbReference>
<keyword evidence="2" id="KW-1185">Reference proteome</keyword>
<dbReference type="Gene3D" id="3.40.50.1240">
    <property type="entry name" value="Phosphoglycerate mutase-like"/>
    <property type="match status" value="1"/>
</dbReference>
<comment type="caution">
    <text evidence="1">The sequence shown here is derived from an EMBL/GenBank/DDBJ whole genome shotgun (WGS) entry which is preliminary data.</text>
</comment>
<dbReference type="PANTHER" id="PTHR47623">
    <property type="entry name" value="OS09G0287300 PROTEIN"/>
    <property type="match status" value="1"/>
</dbReference>
<evidence type="ECO:0000313" key="1">
    <source>
        <dbReference type="EMBL" id="MFC4908969.1"/>
    </source>
</evidence>
<protein>
    <submittedName>
        <fullName evidence="1">SixA phosphatase family protein</fullName>
    </submittedName>
</protein>
<dbReference type="PANTHER" id="PTHR47623:SF1">
    <property type="entry name" value="OS09G0287300 PROTEIN"/>
    <property type="match status" value="1"/>
</dbReference>
<dbReference type="Proteomes" id="UP001595872">
    <property type="component" value="Unassembled WGS sequence"/>
</dbReference>
<proteinExistence type="predicted"/>
<dbReference type="SMART" id="SM00855">
    <property type="entry name" value="PGAM"/>
    <property type="match status" value="1"/>
</dbReference>
<dbReference type="Pfam" id="PF00300">
    <property type="entry name" value="His_Phos_1"/>
    <property type="match status" value="1"/>
</dbReference>
<evidence type="ECO:0000313" key="2">
    <source>
        <dbReference type="Proteomes" id="UP001595872"/>
    </source>
</evidence>
<dbReference type="RefSeq" id="WP_378256088.1">
    <property type="nucleotide sequence ID" value="NZ_JBHSIT010000004.1"/>
</dbReference>
<name>A0ABV9TZM3_9ACTN</name>
<dbReference type="CDD" id="cd07067">
    <property type="entry name" value="HP_PGM_like"/>
    <property type="match status" value="1"/>
</dbReference>
<accession>A0ABV9TZM3</accession>
<sequence length="156" mass="16553">MPTLIVLRHAKAEDGFGKADTDRELTARGRRDAAAAGDWLRAHGHAPDLVLCSPAVRTRQTLGELGLGADVRYEPLIYANDAEELLQLVREAGDGVGTLLLVGHNPSVHGLVHDLAPDEAPQGFPTCALAVIDLPGPWEAVRPGLGDLVAYNDPKS</sequence>
<organism evidence="1 2">
    <name type="scientific">Actinomadura gamaensis</name>
    <dbReference type="NCBI Taxonomy" id="1763541"/>
    <lineage>
        <taxon>Bacteria</taxon>
        <taxon>Bacillati</taxon>
        <taxon>Actinomycetota</taxon>
        <taxon>Actinomycetes</taxon>
        <taxon>Streptosporangiales</taxon>
        <taxon>Thermomonosporaceae</taxon>
        <taxon>Actinomadura</taxon>
    </lineage>
</organism>
<gene>
    <name evidence="1" type="ORF">ACFPCY_16720</name>
</gene>
<dbReference type="EMBL" id="JBHSIT010000004">
    <property type="protein sequence ID" value="MFC4908969.1"/>
    <property type="molecule type" value="Genomic_DNA"/>
</dbReference>
<dbReference type="InterPro" id="IPR029033">
    <property type="entry name" value="His_PPase_superfam"/>
</dbReference>
<reference evidence="2" key="1">
    <citation type="journal article" date="2019" name="Int. J. Syst. Evol. Microbiol.">
        <title>The Global Catalogue of Microorganisms (GCM) 10K type strain sequencing project: providing services to taxonomists for standard genome sequencing and annotation.</title>
        <authorList>
            <consortium name="The Broad Institute Genomics Platform"/>
            <consortium name="The Broad Institute Genome Sequencing Center for Infectious Disease"/>
            <person name="Wu L."/>
            <person name="Ma J."/>
        </authorList>
    </citation>
    <scope>NUCLEOTIDE SEQUENCE [LARGE SCALE GENOMIC DNA]</scope>
    <source>
        <strain evidence="2">KLKA75</strain>
    </source>
</reference>